<feature type="active site" description="Proton acceptor" evidence="9">
    <location>
        <position position="8"/>
    </location>
</feature>
<evidence type="ECO:0000256" key="5">
    <source>
        <dbReference type="ARBA" id="ARBA00022490"/>
    </source>
</evidence>
<organism evidence="11 12">
    <name type="scientific">Brevundimonas alba</name>
    <dbReference type="NCBI Taxonomy" id="74314"/>
    <lineage>
        <taxon>Bacteria</taxon>
        <taxon>Pseudomonadati</taxon>
        <taxon>Pseudomonadota</taxon>
        <taxon>Alphaproteobacteria</taxon>
        <taxon>Caulobacterales</taxon>
        <taxon>Caulobacteraceae</taxon>
        <taxon>Brevundimonas</taxon>
    </lineage>
</organism>
<evidence type="ECO:0000256" key="1">
    <source>
        <dbReference type="ARBA" id="ARBA00000901"/>
    </source>
</evidence>
<dbReference type="FunFam" id="3.20.20.70:FF:000009">
    <property type="entry name" value="1-(5-phosphoribosyl)-5-[(5-phosphoribosylamino)methylideneamino] imidazole-4-carboxamide isomerase"/>
    <property type="match status" value="1"/>
</dbReference>
<dbReference type="InterPro" id="IPR013785">
    <property type="entry name" value="Aldolase_TIM"/>
</dbReference>
<dbReference type="GO" id="GO:0000105">
    <property type="term" value="P:L-histidine biosynthetic process"/>
    <property type="evidence" value="ECO:0007669"/>
    <property type="project" value="UniProtKB-UniRule"/>
</dbReference>
<reference evidence="11 12" key="1">
    <citation type="submission" date="2020-03" db="EMBL/GenBank/DDBJ databases">
        <title>Genomic Encyclopedia of Type Strains, Phase IV (KMG-IV): sequencing the most valuable type-strain genomes for metagenomic binning, comparative biology and taxonomic classification.</title>
        <authorList>
            <person name="Goeker M."/>
        </authorList>
    </citation>
    <scope>NUCLEOTIDE SEQUENCE [LARGE SCALE GENOMIC DNA]</scope>
    <source>
        <strain evidence="11 12">DSM 4736</strain>
    </source>
</reference>
<comment type="subcellular location">
    <subcellularLocation>
        <location evidence="2 9">Cytoplasm</location>
    </subcellularLocation>
</comment>
<dbReference type="RefSeq" id="WP_168046074.1">
    <property type="nucleotide sequence ID" value="NZ_JAATJM010000001.1"/>
</dbReference>
<dbReference type="InterPro" id="IPR011060">
    <property type="entry name" value="RibuloseP-bd_barrel"/>
</dbReference>
<dbReference type="EC" id="5.3.1.16" evidence="9"/>
<dbReference type="Pfam" id="PF00977">
    <property type="entry name" value="His_biosynth"/>
    <property type="match status" value="1"/>
</dbReference>
<dbReference type="SUPFAM" id="SSF51366">
    <property type="entry name" value="Ribulose-phoshate binding barrel"/>
    <property type="match status" value="1"/>
</dbReference>
<dbReference type="Gene3D" id="3.20.20.70">
    <property type="entry name" value="Aldolase class I"/>
    <property type="match status" value="1"/>
</dbReference>
<dbReference type="EMBL" id="JAATJM010000001">
    <property type="protein sequence ID" value="NJC41184.1"/>
    <property type="molecule type" value="Genomic_DNA"/>
</dbReference>
<feature type="active site" description="Proton donor" evidence="9">
    <location>
        <position position="130"/>
    </location>
</feature>
<gene>
    <name evidence="9" type="primary">hisA</name>
    <name evidence="11" type="ORF">GGQ87_001442</name>
</gene>
<dbReference type="InterPro" id="IPR006062">
    <property type="entry name" value="His_biosynth"/>
</dbReference>
<dbReference type="Proteomes" id="UP000587415">
    <property type="component" value="Unassembled WGS sequence"/>
</dbReference>
<name>A0A7X5YM51_9CAUL</name>
<evidence type="ECO:0000256" key="4">
    <source>
        <dbReference type="ARBA" id="ARBA00009667"/>
    </source>
</evidence>
<dbReference type="UniPathway" id="UPA00031">
    <property type="reaction ID" value="UER00009"/>
</dbReference>
<comment type="catalytic activity">
    <reaction evidence="1 9">
        <text>1-(5-phospho-beta-D-ribosyl)-5-[(5-phospho-beta-D-ribosylamino)methylideneamino]imidazole-4-carboxamide = 5-[(5-phospho-1-deoxy-D-ribulos-1-ylimino)methylamino]-1-(5-phospho-beta-D-ribosyl)imidazole-4-carboxamide</text>
        <dbReference type="Rhea" id="RHEA:15469"/>
        <dbReference type="ChEBI" id="CHEBI:58435"/>
        <dbReference type="ChEBI" id="CHEBI:58525"/>
        <dbReference type="EC" id="5.3.1.16"/>
    </reaction>
</comment>
<evidence type="ECO:0000256" key="10">
    <source>
        <dbReference type="RuleBase" id="RU003657"/>
    </source>
</evidence>
<dbReference type="HAMAP" id="MF_01014">
    <property type="entry name" value="HisA"/>
    <property type="match status" value="1"/>
</dbReference>
<keyword evidence="6 9" id="KW-0028">Amino-acid biosynthesis</keyword>
<sequence length="244" mass="25838">MIVYPAIDLRGGVCVRLMHGRFDAVTRYDDDPAARLAAFRAAGASWAHIVDLDGAEAGRAMQHALIGELAAAIDIRIQSGGGVRSADDVQRLLDAGVSRVVVGSLAVSDLDAVTGWLERFGTDCITLAIDVKAEGDRYIPALKGWTEAADIDLWAALDRYPPGSAKHLLVTDVGRDGALTGPNLDLLAEIHQRRPDLWLQASGGVADLSDLTGARSVGASGAIVGRALYEGRFTLEQALETARQ</sequence>
<dbReference type="AlphaFoldDB" id="A0A7X5YM51"/>
<proteinExistence type="inferred from homology"/>
<dbReference type="GO" id="GO:0000162">
    <property type="term" value="P:L-tryptophan biosynthetic process"/>
    <property type="evidence" value="ECO:0007669"/>
    <property type="project" value="TreeGrafter"/>
</dbReference>
<dbReference type="PANTHER" id="PTHR43090">
    <property type="entry name" value="1-(5-PHOSPHORIBOSYL)-5-[(5-PHOSPHORIBOSYLAMINO)METHYLIDENEAMINO] IMIDAZOLE-4-CARBOXAMIDE ISOMERASE"/>
    <property type="match status" value="1"/>
</dbReference>
<evidence type="ECO:0000256" key="8">
    <source>
        <dbReference type="ARBA" id="ARBA00023235"/>
    </source>
</evidence>
<evidence type="ECO:0000313" key="11">
    <source>
        <dbReference type="EMBL" id="NJC41184.1"/>
    </source>
</evidence>
<evidence type="ECO:0000256" key="3">
    <source>
        <dbReference type="ARBA" id="ARBA00005133"/>
    </source>
</evidence>
<comment type="pathway">
    <text evidence="3 9">Amino-acid biosynthesis; L-histidine biosynthesis; L-histidine from 5-phospho-alpha-D-ribose 1-diphosphate: step 4/9.</text>
</comment>
<protein>
    <recommendedName>
        <fullName evidence="9">1-(5-phosphoribosyl)-5-[(5-phosphoribosylamino)methylideneamino] imidazole-4-carboxamide isomerase</fullName>
        <ecNumber evidence="9">5.3.1.16</ecNumber>
    </recommendedName>
    <alternativeName>
        <fullName evidence="9">Phosphoribosylformimino-5-aminoimidazole carboxamide ribotide isomerase</fullName>
    </alternativeName>
</protein>
<dbReference type="GO" id="GO:0003949">
    <property type="term" value="F:1-(5-phosphoribosyl)-5-[(5-phosphoribosylamino)methylideneamino]imidazole-4-carboxamide isomerase activity"/>
    <property type="evidence" value="ECO:0007669"/>
    <property type="project" value="UniProtKB-UniRule"/>
</dbReference>
<comment type="caution">
    <text evidence="11">The sequence shown here is derived from an EMBL/GenBank/DDBJ whole genome shotgun (WGS) entry which is preliminary data.</text>
</comment>
<comment type="similarity">
    <text evidence="4 9 10">Belongs to the HisA/HisF family.</text>
</comment>
<evidence type="ECO:0000256" key="7">
    <source>
        <dbReference type="ARBA" id="ARBA00023102"/>
    </source>
</evidence>
<keyword evidence="5 9" id="KW-0963">Cytoplasm</keyword>
<evidence type="ECO:0000256" key="6">
    <source>
        <dbReference type="ARBA" id="ARBA00022605"/>
    </source>
</evidence>
<evidence type="ECO:0000256" key="2">
    <source>
        <dbReference type="ARBA" id="ARBA00004496"/>
    </source>
</evidence>
<dbReference type="InterPro" id="IPR023016">
    <property type="entry name" value="HisA/PriA"/>
</dbReference>
<evidence type="ECO:0000313" key="12">
    <source>
        <dbReference type="Proteomes" id="UP000587415"/>
    </source>
</evidence>
<accession>A0A7X5YM51</accession>
<dbReference type="InterPro" id="IPR044524">
    <property type="entry name" value="Isoase_HisA-like"/>
</dbReference>
<keyword evidence="8 9" id="KW-0413">Isomerase</keyword>
<evidence type="ECO:0000256" key="9">
    <source>
        <dbReference type="HAMAP-Rule" id="MF_01014"/>
    </source>
</evidence>
<dbReference type="CDD" id="cd04732">
    <property type="entry name" value="HisA"/>
    <property type="match status" value="1"/>
</dbReference>
<keyword evidence="7 9" id="KW-0368">Histidine biosynthesis</keyword>
<dbReference type="PANTHER" id="PTHR43090:SF2">
    <property type="entry name" value="1-(5-PHOSPHORIBOSYL)-5-[(5-PHOSPHORIBOSYLAMINO)METHYLIDENEAMINO] IMIDAZOLE-4-CARBOXAMIDE ISOMERASE"/>
    <property type="match status" value="1"/>
</dbReference>
<keyword evidence="12" id="KW-1185">Reference proteome</keyword>
<dbReference type="GO" id="GO:0005737">
    <property type="term" value="C:cytoplasm"/>
    <property type="evidence" value="ECO:0007669"/>
    <property type="project" value="UniProtKB-SubCell"/>
</dbReference>